<evidence type="ECO:0000256" key="3">
    <source>
        <dbReference type="ARBA" id="ARBA00012944"/>
    </source>
</evidence>
<comment type="similarity">
    <text evidence="2">Belongs to the complex I subunit 2 family.</text>
</comment>
<keyword evidence="5 10" id="KW-0812">Transmembrane</keyword>
<dbReference type="HAMAP" id="MF_00445">
    <property type="entry name" value="NDH1_NuoN_1"/>
    <property type="match status" value="1"/>
</dbReference>
<keyword evidence="7 10" id="KW-0472">Membrane</keyword>
<feature type="transmembrane region" description="Helical" evidence="10">
    <location>
        <begin position="332"/>
        <end position="353"/>
    </location>
</feature>
<feature type="transmembrane region" description="Helical" evidence="10">
    <location>
        <begin position="305"/>
        <end position="325"/>
    </location>
</feature>
<dbReference type="Pfam" id="PF00361">
    <property type="entry name" value="Proton_antipo_M"/>
    <property type="match status" value="1"/>
</dbReference>
<organism evidence="13">
    <name type="scientific">Trichophyton rubrum</name>
    <name type="common">Athlete's foot fungus</name>
    <name type="synonym">Epidermophyton rubrum</name>
    <dbReference type="NCBI Taxonomy" id="5551"/>
    <lineage>
        <taxon>Eukaryota</taxon>
        <taxon>Fungi</taxon>
        <taxon>Dikarya</taxon>
        <taxon>Ascomycota</taxon>
        <taxon>Pezizomycotina</taxon>
        <taxon>Eurotiomycetes</taxon>
        <taxon>Eurotiomycetidae</taxon>
        <taxon>Onygenales</taxon>
        <taxon>Arthrodermataceae</taxon>
        <taxon>Trichophyton</taxon>
    </lineage>
</organism>
<feature type="domain" description="NADH:quinone oxidoreductase/Mrp antiporter transmembrane" evidence="12">
    <location>
        <begin position="144"/>
        <end position="469"/>
    </location>
</feature>
<protein>
    <recommendedName>
        <fullName evidence="4">NADH-ubiquinone oxidoreductase chain 2</fullName>
        <ecNumber evidence="3">7.1.1.2</ecNumber>
    </recommendedName>
    <alternativeName>
        <fullName evidence="8">NADH dehydrogenase subunit 2</fullName>
    </alternativeName>
</protein>
<dbReference type="GO" id="GO:0016020">
    <property type="term" value="C:membrane"/>
    <property type="evidence" value="ECO:0007669"/>
    <property type="project" value="UniProtKB-SubCell"/>
</dbReference>
<evidence type="ECO:0000256" key="2">
    <source>
        <dbReference type="ARBA" id="ARBA00007012"/>
    </source>
</evidence>
<evidence type="ECO:0000259" key="12">
    <source>
        <dbReference type="Pfam" id="PF00361"/>
    </source>
</evidence>
<feature type="transmembrane region" description="Helical" evidence="10">
    <location>
        <begin position="455"/>
        <end position="475"/>
    </location>
</feature>
<evidence type="ECO:0000256" key="1">
    <source>
        <dbReference type="ARBA" id="ARBA00004141"/>
    </source>
</evidence>
<dbReference type="GO" id="GO:0008137">
    <property type="term" value="F:NADH dehydrogenase (ubiquinone) activity"/>
    <property type="evidence" value="ECO:0007669"/>
    <property type="project" value="UniProtKB-EC"/>
</dbReference>
<evidence type="ECO:0000256" key="5">
    <source>
        <dbReference type="ARBA" id="ARBA00022692"/>
    </source>
</evidence>
<feature type="transmembrane region" description="Helical" evidence="10">
    <location>
        <begin position="359"/>
        <end position="388"/>
    </location>
</feature>
<evidence type="ECO:0000256" key="9">
    <source>
        <dbReference type="ARBA" id="ARBA00049551"/>
    </source>
</evidence>
<feature type="transmembrane region" description="Helical" evidence="10">
    <location>
        <begin position="28"/>
        <end position="46"/>
    </location>
</feature>
<comment type="catalytic activity">
    <reaction evidence="9">
        <text>a ubiquinone + NADH + 5 H(+)(in) = a ubiquinol + NAD(+) + 4 H(+)(out)</text>
        <dbReference type="Rhea" id="RHEA:29091"/>
        <dbReference type="Rhea" id="RHEA-COMP:9565"/>
        <dbReference type="Rhea" id="RHEA-COMP:9566"/>
        <dbReference type="ChEBI" id="CHEBI:15378"/>
        <dbReference type="ChEBI" id="CHEBI:16389"/>
        <dbReference type="ChEBI" id="CHEBI:17976"/>
        <dbReference type="ChEBI" id="CHEBI:57540"/>
        <dbReference type="ChEBI" id="CHEBI:57945"/>
        <dbReference type="EC" id="7.1.1.2"/>
    </reaction>
</comment>
<feature type="transmembrane region" description="Helical" evidence="10">
    <location>
        <begin position="414"/>
        <end position="435"/>
    </location>
</feature>
<feature type="transmembrane region" description="Helical" evidence="10">
    <location>
        <begin position="53"/>
        <end position="76"/>
    </location>
</feature>
<dbReference type="AlphaFoldDB" id="Q9ZZ41"/>
<feature type="transmembrane region" description="Helical" evidence="10">
    <location>
        <begin position="180"/>
        <end position="201"/>
    </location>
</feature>
<evidence type="ECO:0000256" key="11">
    <source>
        <dbReference type="SAM" id="SignalP"/>
    </source>
</evidence>
<feature type="transmembrane region" description="Helical" evidence="10">
    <location>
        <begin position="122"/>
        <end position="142"/>
    </location>
</feature>
<feature type="transmembrane region" description="Helical" evidence="10">
    <location>
        <begin position="238"/>
        <end position="260"/>
    </location>
</feature>
<feature type="transmembrane region" description="Helical" evidence="10">
    <location>
        <begin position="272"/>
        <end position="293"/>
    </location>
</feature>
<name>Q9ZZ41_TRIRU</name>
<keyword evidence="13" id="KW-0496">Mitochondrion</keyword>
<dbReference type="InterPro" id="IPR001750">
    <property type="entry name" value="ND/Mrp_TM"/>
</dbReference>
<dbReference type="InterPro" id="IPR010096">
    <property type="entry name" value="NADH-Q_OxRdtase_suN/2"/>
</dbReference>
<comment type="subcellular location">
    <subcellularLocation>
        <location evidence="1">Membrane</location>
        <topology evidence="1">Multi-pass membrane protein</topology>
    </subcellularLocation>
</comment>
<evidence type="ECO:0000256" key="6">
    <source>
        <dbReference type="ARBA" id="ARBA00022989"/>
    </source>
</evidence>
<reference evidence="13" key="1">
    <citation type="journal article" date="1999" name="Curr. Genet.">
        <title>Organisation of the mitochondrial genome of Trichophyton rubrum III. DNA sequence analysis of the NADH dehydrogenase subunits 1, 2, 3, 4, 5 and the cytochrome b gene.</title>
        <authorList>
            <person name="de Bievre C."/>
            <person name="Dujon B."/>
        </authorList>
    </citation>
    <scope>NUCLEOTIDE SEQUENCE</scope>
</reference>
<evidence type="ECO:0000256" key="8">
    <source>
        <dbReference type="ARBA" id="ARBA00031028"/>
    </source>
</evidence>
<proteinExistence type="inferred from homology"/>
<dbReference type="PIR" id="T14242">
    <property type="entry name" value="T14242"/>
</dbReference>
<evidence type="ECO:0000256" key="7">
    <source>
        <dbReference type="ARBA" id="ARBA00023136"/>
    </source>
</evidence>
<keyword evidence="6 10" id="KW-1133">Transmembrane helix</keyword>
<accession>Q9ZZ41</accession>
<geneLocation type="mitochondrion" evidence="13"/>
<evidence type="ECO:0000256" key="10">
    <source>
        <dbReference type="SAM" id="Phobius"/>
    </source>
</evidence>
<feature type="signal peptide" evidence="11">
    <location>
        <begin position="1"/>
        <end position="16"/>
    </location>
</feature>
<feature type="chain" id="PRO_5004337673" description="NADH-ubiquinone oxidoreductase chain 2" evidence="11">
    <location>
        <begin position="17"/>
        <end position="563"/>
    </location>
</feature>
<keyword evidence="11" id="KW-0732">Signal</keyword>
<dbReference type="GO" id="GO:0042773">
    <property type="term" value="P:ATP synthesis coupled electron transport"/>
    <property type="evidence" value="ECO:0007669"/>
    <property type="project" value="InterPro"/>
</dbReference>
<dbReference type="EC" id="7.1.1.2" evidence="3"/>
<feature type="transmembrane region" description="Helical" evidence="10">
    <location>
        <begin position="148"/>
        <end position="168"/>
    </location>
</feature>
<gene>
    <name evidence="13" type="primary">NADH2</name>
</gene>
<dbReference type="EMBL" id="Y18476">
    <property type="protein sequence ID" value="CAA77186.1"/>
    <property type="molecule type" value="Genomic_DNA"/>
</dbReference>
<evidence type="ECO:0000256" key="4">
    <source>
        <dbReference type="ARBA" id="ARBA00021008"/>
    </source>
</evidence>
<feature type="transmembrane region" description="Helical" evidence="10">
    <location>
        <begin position="524"/>
        <end position="541"/>
    </location>
</feature>
<evidence type="ECO:0000313" key="13">
    <source>
        <dbReference type="EMBL" id="CAA77186.1"/>
    </source>
</evidence>
<dbReference type="PANTHER" id="PTHR22773">
    <property type="entry name" value="NADH DEHYDROGENASE"/>
    <property type="match status" value="1"/>
</dbReference>
<sequence length="563" mass="64048">MLLTSIFLLLLSNSLSLRRDISIYYSRIGIIIQLYCILFCCNNLFISYLNSGVGLFGGLFSITSLDLIFDMLIFMLTMFILNLTGFYPRKYWTNKYLSINMLLFNKLKLFVSNIFNKKGEQYTIIEYTLILLFIVMGSLLLISSSDLISVYLSIELQSYGLYILCTLYRNSESSTSSGLTYFLLGGLSSCFILLGIGLIYANSGTTYLDSFYIITNLSNLINDNNLNYIMYNDISTYISYYLLLITVGFLFKISAAPFHFWSPDVYDGIPTIVTTFVAIIPKISILIILLHLVHFSNNISIEYSWTELPISSILSLIIGTVLGLTQFRIKRLFAYSTISHVGFLLLALSINSVESIQSFIFYLIQYSISNLNVFFILIGIGYTLYFYINKNIDYNNLLDKNNSPIQLINQLKGYFYINPILSISLAITLLSFAGIPPLVGFFAKLMVLSSALQNGFIFLALIGILTSVVSAVYYLNVIKIMFFNNHSYIFSNKLFNFQIPAEIINKNNIESFNLKSNISLSNSLSVPISILTMFILLFMFMPDQWLDISNILSFILFTPYNII</sequence>